<evidence type="ECO:0000256" key="7">
    <source>
        <dbReference type="ARBA" id="ARBA00023136"/>
    </source>
</evidence>
<feature type="transmembrane region" description="Helical" evidence="8">
    <location>
        <begin position="84"/>
        <end position="102"/>
    </location>
</feature>
<dbReference type="PANTHER" id="PTHR30472:SF24">
    <property type="entry name" value="FERRIC ENTEROBACTIN TRANSPORT SYSTEM PERMEASE PROTEIN FEPG"/>
    <property type="match status" value="1"/>
</dbReference>
<dbReference type="InterPro" id="IPR000522">
    <property type="entry name" value="ABC_transptr_permease_BtuC"/>
</dbReference>
<reference evidence="9" key="1">
    <citation type="submission" date="2021-04" db="EMBL/GenBank/DDBJ databases">
        <title>Pseudonocardia sp. nov., isolated from sandy soil of mangrove forest.</title>
        <authorList>
            <person name="Zan Z."/>
            <person name="Huang R."/>
            <person name="Liu W."/>
        </authorList>
    </citation>
    <scope>NUCLEOTIDE SEQUENCE</scope>
    <source>
        <strain evidence="9">S2-4</strain>
    </source>
</reference>
<gene>
    <name evidence="9" type="ORF">KDL28_38410</name>
</gene>
<organism evidence="9 10">
    <name type="scientific">Pseudonocardia humida</name>
    <dbReference type="NCBI Taxonomy" id="2800819"/>
    <lineage>
        <taxon>Bacteria</taxon>
        <taxon>Bacillati</taxon>
        <taxon>Actinomycetota</taxon>
        <taxon>Actinomycetes</taxon>
        <taxon>Pseudonocardiales</taxon>
        <taxon>Pseudonocardiaceae</taxon>
        <taxon>Pseudonocardia</taxon>
    </lineage>
</organism>
<evidence type="ECO:0000256" key="3">
    <source>
        <dbReference type="ARBA" id="ARBA00022448"/>
    </source>
</evidence>
<comment type="caution">
    <text evidence="9">The sequence shown here is derived from an EMBL/GenBank/DDBJ whole genome shotgun (WGS) entry which is preliminary data.</text>
</comment>
<dbReference type="Pfam" id="PF01032">
    <property type="entry name" value="FecCD"/>
    <property type="match status" value="1"/>
</dbReference>
<feature type="transmembrane region" description="Helical" evidence="8">
    <location>
        <begin position="114"/>
        <end position="134"/>
    </location>
</feature>
<keyword evidence="6 8" id="KW-1133">Transmembrane helix</keyword>
<dbReference type="EMBL" id="JAGSOV010000099">
    <property type="protein sequence ID" value="MCO1660937.1"/>
    <property type="molecule type" value="Genomic_DNA"/>
</dbReference>
<dbReference type="Proteomes" id="UP001165283">
    <property type="component" value="Unassembled WGS sequence"/>
</dbReference>
<keyword evidence="10" id="KW-1185">Reference proteome</keyword>
<dbReference type="CDD" id="cd06550">
    <property type="entry name" value="TM_ABC_iron-siderophores_like"/>
    <property type="match status" value="1"/>
</dbReference>
<feature type="transmembrane region" description="Helical" evidence="8">
    <location>
        <begin position="334"/>
        <end position="353"/>
    </location>
</feature>
<evidence type="ECO:0000256" key="2">
    <source>
        <dbReference type="ARBA" id="ARBA00007935"/>
    </source>
</evidence>
<evidence type="ECO:0000256" key="4">
    <source>
        <dbReference type="ARBA" id="ARBA00022475"/>
    </source>
</evidence>
<dbReference type="InterPro" id="IPR037294">
    <property type="entry name" value="ABC_BtuC-like"/>
</dbReference>
<feature type="transmembrane region" description="Helical" evidence="8">
    <location>
        <begin position="176"/>
        <end position="201"/>
    </location>
</feature>
<accession>A0ABT1AD18</accession>
<evidence type="ECO:0000313" key="9">
    <source>
        <dbReference type="EMBL" id="MCO1660937.1"/>
    </source>
</evidence>
<keyword evidence="7 8" id="KW-0472">Membrane</keyword>
<feature type="transmembrane region" description="Helical" evidence="8">
    <location>
        <begin position="267"/>
        <end position="292"/>
    </location>
</feature>
<evidence type="ECO:0000256" key="8">
    <source>
        <dbReference type="SAM" id="Phobius"/>
    </source>
</evidence>
<keyword evidence="3" id="KW-0813">Transport</keyword>
<dbReference type="Gene3D" id="1.10.3470.10">
    <property type="entry name" value="ABC transporter involved in vitamin B12 uptake, BtuC"/>
    <property type="match status" value="1"/>
</dbReference>
<sequence>MVHGPGRAKVPGRRPLRVGPLSTVVRLRAAAVVAVGLGVLLLALAVNLGLGEYPIPIPDVLAVLLGGGNTGQRFVIFDLRLPRSLTGALVGGALAVSGAITQSIARNPLASPDIIGLTAGATVGAVLVIVFAGSSGAVGGAAAAVGVPLAALLGGLLTAILIYALAWRRGLQGFRLVLVGVGVNAMLVALIQWMLVVTGVYQAARAFVWLNGSLNGRGWEHVWPVAIALALLVPAALGLAHVLGALQYGDDTARGLGIRVDRSRSALLLVAVGLASVASAAAGPIAFVALVAPQIAQRLTGIARPPITGSLVVGAALTVVADIVARTALGGTELPVGIVTAVVGAPYLLFLLVRHRRRSRG</sequence>
<feature type="transmembrane region" description="Helical" evidence="8">
    <location>
        <begin position="221"/>
        <end position="246"/>
    </location>
</feature>
<comment type="similarity">
    <text evidence="2">Belongs to the binding-protein-dependent transport system permease family. FecCD subfamily.</text>
</comment>
<dbReference type="SUPFAM" id="SSF81345">
    <property type="entry name" value="ABC transporter involved in vitamin B12 uptake, BtuC"/>
    <property type="match status" value="1"/>
</dbReference>
<proteinExistence type="inferred from homology"/>
<evidence type="ECO:0000256" key="6">
    <source>
        <dbReference type="ARBA" id="ARBA00022989"/>
    </source>
</evidence>
<keyword evidence="5 8" id="KW-0812">Transmembrane</keyword>
<feature type="transmembrane region" description="Helical" evidence="8">
    <location>
        <begin position="140"/>
        <end position="164"/>
    </location>
</feature>
<evidence type="ECO:0000256" key="1">
    <source>
        <dbReference type="ARBA" id="ARBA00004651"/>
    </source>
</evidence>
<keyword evidence="4" id="KW-1003">Cell membrane</keyword>
<evidence type="ECO:0000313" key="10">
    <source>
        <dbReference type="Proteomes" id="UP001165283"/>
    </source>
</evidence>
<feature type="transmembrane region" description="Helical" evidence="8">
    <location>
        <begin position="27"/>
        <end position="50"/>
    </location>
</feature>
<comment type="subcellular location">
    <subcellularLocation>
        <location evidence="1">Cell membrane</location>
        <topology evidence="1">Multi-pass membrane protein</topology>
    </subcellularLocation>
</comment>
<dbReference type="PANTHER" id="PTHR30472">
    <property type="entry name" value="FERRIC ENTEROBACTIN TRANSPORT SYSTEM PERMEASE PROTEIN"/>
    <property type="match status" value="1"/>
</dbReference>
<evidence type="ECO:0000256" key="5">
    <source>
        <dbReference type="ARBA" id="ARBA00022692"/>
    </source>
</evidence>
<protein>
    <submittedName>
        <fullName evidence="9">Iron chelate uptake ABC transporter family permease subunit</fullName>
    </submittedName>
</protein>
<name>A0ABT1AD18_9PSEU</name>